<reference evidence="1" key="1">
    <citation type="submission" date="2023-01" db="EMBL/GenBank/DDBJ databases">
        <authorList>
            <person name="Piombo E."/>
        </authorList>
    </citation>
    <scope>NUCLEOTIDE SEQUENCE</scope>
</reference>
<comment type="caution">
    <text evidence="1">The sequence shown here is derived from an EMBL/GenBank/DDBJ whole genome shotgun (WGS) entry which is preliminary data.</text>
</comment>
<gene>
    <name evidence="1" type="ORF">CCHLO57077_00004535</name>
</gene>
<evidence type="ECO:0000313" key="2">
    <source>
        <dbReference type="Proteomes" id="UP001160390"/>
    </source>
</evidence>
<keyword evidence="2" id="KW-1185">Reference proteome</keyword>
<protein>
    <submittedName>
        <fullName evidence="1">Uncharacterized protein</fullName>
    </submittedName>
</protein>
<evidence type="ECO:0000313" key="1">
    <source>
        <dbReference type="EMBL" id="CAI6100378.1"/>
    </source>
</evidence>
<dbReference type="AlphaFoldDB" id="A0AA35VNI2"/>
<dbReference type="Proteomes" id="UP001160390">
    <property type="component" value="Unassembled WGS sequence"/>
</dbReference>
<sequence>MVVLPSQVFQSQEIGIASLQLRDHFINLRFIYKCVFGRPGQNIVGRQMAPADVAIWAAGGRGDPPSGPVTAKGRCDEPSIVPVVALVNAVEIVDTRNADDGPTHAELVREGSTGGVADEDVPASGEVVLLHEELERGPNVVDVVGVFGGTQLRSRGFRALGVFGVW</sequence>
<name>A0AA35VNI2_9HYPO</name>
<dbReference type="EMBL" id="CABFNP030001338">
    <property type="protein sequence ID" value="CAI6100378.1"/>
    <property type="molecule type" value="Genomic_DNA"/>
</dbReference>
<accession>A0AA35VNI2</accession>
<organism evidence="1 2">
    <name type="scientific">Clonostachys chloroleuca</name>
    <dbReference type="NCBI Taxonomy" id="1926264"/>
    <lineage>
        <taxon>Eukaryota</taxon>
        <taxon>Fungi</taxon>
        <taxon>Dikarya</taxon>
        <taxon>Ascomycota</taxon>
        <taxon>Pezizomycotina</taxon>
        <taxon>Sordariomycetes</taxon>
        <taxon>Hypocreomycetidae</taxon>
        <taxon>Hypocreales</taxon>
        <taxon>Bionectriaceae</taxon>
        <taxon>Clonostachys</taxon>
    </lineage>
</organism>
<proteinExistence type="predicted"/>